<evidence type="ECO:0000313" key="2">
    <source>
        <dbReference type="EMBL" id="CAA9445242.1"/>
    </source>
</evidence>
<sequence>EVLLRRVRRVRVPHSGQALRLRPAHAVHPAVRRAGHEGDRADDERPEERAAVRAARAVAEGRHARQGRQGQAPPHAPRRHQNAAQGPHGGLRPPPLRPTRRTRKGHPRRRRRTHRGHQAIPVRRPRLRVGPARDAAQRAGAARAAGEEFRGQRSEFRSCRERLLAELRTPHSELRHQVQRAGFRTAPPRGHDELFDGRVARHERVDDAVRAVLVGQEGRDGDAGARPRPVPAGLDRLRRVLLRRGADRRVRPAADDAQAGHGLRLPGAAQGADRQARQGAAALHEPAHGPPARPADPAQADEREQADLHHHRRPADRARRGGLRLPAVPPLPEEHRRDAEGSRHGRTRGLPDQHVRPDRGLLGHGLGRLRRPAHQADQGRRLLHQQRRARVL</sequence>
<feature type="compositionally biased region" description="Basic residues" evidence="1">
    <location>
        <begin position="98"/>
        <end position="127"/>
    </location>
</feature>
<feature type="compositionally biased region" description="Low complexity" evidence="1">
    <location>
        <begin position="267"/>
        <end position="282"/>
    </location>
</feature>
<evidence type="ECO:0000256" key="1">
    <source>
        <dbReference type="SAM" id="MobiDB-lite"/>
    </source>
</evidence>
<gene>
    <name evidence="2" type="ORF">AVDCRST_MAG64-4480</name>
</gene>
<name>A0A6J4QJG8_9BACT</name>
<feature type="compositionally biased region" description="Basic and acidic residues" evidence="1">
    <location>
        <begin position="34"/>
        <end position="51"/>
    </location>
</feature>
<protein>
    <submittedName>
        <fullName evidence="2">Uncharacterized protein</fullName>
    </submittedName>
</protein>
<feature type="region of interest" description="Disordered" evidence="1">
    <location>
        <begin position="248"/>
        <end position="392"/>
    </location>
</feature>
<dbReference type="AlphaFoldDB" id="A0A6J4QJG8"/>
<organism evidence="2">
    <name type="scientific">uncultured Phycisphaerae bacterium</name>
    <dbReference type="NCBI Taxonomy" id="904963"/>
    <lineage>
        <taxon>Bacteria</taxon>
        <taxon>Pseudomonadati</taxon>
        <taxon>Planctomycetota</taxon>
        <taxon>Phycisphaerae</taxon>
        <taxon>environmental samples</taxon>
    </lineage>
</organism>
<feature type="region of interest" description="Disordered" evidence="1">
    <location>
        <begin position="21"/>
        <end position="134"/>
    </location>
</feature>
<feature type="compositionally biased region" description="Basic residues" evidence="1">
    <location>
        <begin position="22"/>
        <end position="33"/>
    </location>
</feature>
<feature type="compositionally biased region" description="Basic and acidic residues" evidence="1">
    <location>
        <begin position="332"/>
        <end position="361"/>
    </location>
</feature>
<feature type="compositionally biased region" description="Basic residues" evidence="1">
    <location>
        <begin position="381"/>
        <end position="392"/>
    </location>
</feature>
<accession>A0A6J4QJG8</accession>
<proteinExistence type="predicted"/>
<dbReference type="EMBL" id="CADCUQ010001054">
    <property type="protein sequence ID" value="CAA9445242.1"/>
    <property type="molecule type" value="Genomic_DNA"/>
</dbReference>
<reference evidence="2" key="1">
    <citation type="submission" date="2020-02" db="EMBL/GenBank/DDBJ databases">
        <authorList>
            <person name="Meier V. D."/>
        </authorList>
    </citation>
    <scope>NUCLEOTIDE SEQUENCE</scope>
    <source>
        <strain evidence="2">AVDCRST_MAG64</strain>
    </source>
</reference>
<feature type="non-terminal residue" evidence="2">
    <location>
        <position position="1"/>
    </location>
</feature>
<feature type="non-terminal residue" evidence="2">
    <location>
        <position position="392"/>
    </location>
</feature>